<dbReference type="AlphaFoldDB" id="A0A4S2MP86"/>
<feature type="compositionally biased region" description="Basic and acidic residues" evidence="1">
    <location>
        <begin position="88"/>
        <end position="105"/>
    </location>
</feature>
<reference evidence="2 3" key="1">
    <citation type="submission" date="2019-04" db="EMBL/GenBank/DDBJ databases">
        <title>Comparative genomics and transcriptomics to analyze fruiting body development in filamentous ascomycetes.</title>
        <authorList>
            <consortium name="DOE Joint Genome Institute"/>
            <person name="Lutkenhaus R."/>
            <person name="Traeger S."/>
            <person name="Breuer J."/>
            <person name="Kuo A."/>
            <person name="Lipzen A."/>
            <person name="Pangilinan J."/>
            <person name="Dilworth D."/>
            <person name="Sandor L."/>
            <person name="Poggeler S."/>
            <person name="Barry K."/>
            <person name="Grigoriev I.V."/>
            <person name="Nowrousian M."/>
        </authorList>
    </citation>
    <scope>NUCLEOTIDE SEQUENCE [LARGE SCALE GENOMIC DNA]</scope>
    <source>
        <strain evidence="2 3">CBS 389.68</strain>
    </source>
</reference>
<feature type="region of interest" description="Disordered" evidence="1">
    <location>
        <begin position="232"/>
        <end position="334"/>
    </location>
</feature>
<sequence>MTTDKPTPPQHPPMEKNVDAARLSDTHSRSRSPPRRHDRWSHPRLYDGPSSNPSNDKGSGSYRSEDKNRDGRARDIYEWDRQHCDREREYGRSRHIPDRDRERGRPSARAVHPRKGTVVLRIRTTDGDLPHVLPISRVQTYSDLERTIETLLRELLNSGDIQQGAAPYVPLPRSWKITDTSGAIINKIFWEDMCEDAASFILTRCTRSMANHRDDGGKTAAKDLIMSKKVDSVLKSETSPPMRPATTVKEKLPECGPRPRAASNAEPASQSAGSSTKHAGVDASMRKFSPPLSKCKEEQTSPESSSGQTPTRSIPVATTTTPPRPRPFPHGNRSRFYPPRIINIIVRNPDFSYRSNFRVNSNMSIADFMSNILRCQPNERIQHLVYTNNKEAPFHLSLTYMYGTRKLLRELPAASLNWDWEANPDIEVVLLPAPSQRDKVTRFVEMVLNSYTPSAPSAGGSVNGVSKAEGAGNASCPPSMFSMEQ</sequence>
<organism evidence="2 3">
    <name type="scientific">Ascodesmis nigricans</name>
    <dbReference type="NCBI Taxonomy" id="341454"/>
    <lineage>
        <taxon>Eukaryota</taxon>
        <taxon>Fungi</taxon>
        <taxon>Dikarya</taxon>
        <taxon>Ascomycota</taxon>
        <taxon>Pezizomycotina</taxon>
        <taxon>Pezizomycetes</taxon>
        <taxon>Pezizales</taxon>
        <taxon>Ascodesmidaceae</taxon>
        <taxon>Ascodesmis</taxon>
    </lineage>
</organism>
<feature type="compositionally biased region" description="Basic and acidic residues" evidence="1">
    <location>
        <begin position="63"/>
        <end position="74"/>
    </location>
</feature>
<dbReference type="Proteomes" id="UP000298138">
    <property type="component" value="Unassembled WGS sequence"/>
</dbReference>
<evidence type="ECO:0000256" key="1">
    <source>
        <dbReference type="SAM" id="MobiDB-lite"/>
    </source>
</evidence>
<feature type="compositionally biased region" description="Polar residues" evidence="1">
    <location>
        <begin position="266"/>
        <end position="277"/>
    </location>
</feature>
<evidence type="ECO:0000313" key="3">
    <source>
        <dbReference type="Proteomes" id="UP000298138"/>
    </source>
</evidence>
<feature type="region of interest" description="Disordered" evidence="1">
    <location>
        <begin position="88"/>
        <end position="113"/>
    </location>
</feature>
<feature type="region of interest" description="Disordered" evidence="1">
    <location>
        <begin position="1"/>
        <end position="74"/>
    </location>
</feature>
<feature type="compositionally biased region" description="Basic and acidic residues" evidence="1">
    <location>
        <begin position="13"/>
        <end position="28"/>
    </location>
</feature>
<keyword evidence="3" id="KW-1185">Reference proteome</keyword>
<dbReference type="InParanoid" id="A0A4S2MP86"/>
<evidence type="ECO:0000313" key="2">
    <source>
        <dbReference type="EMBL" id="TGZ76318.1"/>
    </source>
</evidence>
<protein>
    <submittedName>
        <fullName evidence="2">Uncharacterized protein</fullName>
    </submittedName>
</protein>
<feature type="compositionally biased region" description="Polar residues" evidence="1">
    <location>
        <begin position="301"/>
        <end position="312"/>
    </location>
</feature>
<feature type="compositionally biased region" description="Polar residues" evidence="1">
    <location>
        <begin position="49"/>
        <end position="62"/>
    </location>
</feature>
<proteinExistence type="predicted"/>
<accession>A0A4S2MP86</accession>
<feature type="compositionally biased region" description="Basic residues" evidence="1">
    <location>
        <begin position="29"/>
        <end position="39"/>
    </location>
</feature>
<name>A0A4S2MP86_9PEZI</name>
<feature type="compositionally biased region" description="Pro residues" evidence="1">
    <location>
        <begin position="1"/>
        <end position="12"/>
    </location>
</feature>
<gene>
    <name evidence="2" type="ORF">EX30DRAFT_399358</name>
</gene>
<dbReference type="EMBL" id="ML220185">
    <property type="protein sequence ID" value="TGZ76318.1"/>
    <property type="molecule type" value="Genomic_DNA"/>
</dbReference>
<feature type="region of interest" description="Disordered" evidence="1">
    <location>
        <begin position="455"/>
        <end position="485"/>
    </location>
</feature>